<keyword evidence="1 7" id="KW-1003">Cell membrane</keyword>
<evidence type="ECO:0000313" key="10">
    <source>
        <dbReference type="Proteomes" id="UP000239663"/>
    </source>
</evidence>
<comment type="subcellular location">
    <subcellularLocation>
        <location evidence="7">Cell membrane</location>
        <topology evidence="7">Single-pass type II membrane protein</topology>
    </subcellularLocation>
    <text evidence="7">Localizes to the division septum where it forms a ring structure.</text>
</comment>
<accession>A0A2S7MYT6</accession>
<organism evidence="9 10">
    <name type="scientific">Pradoshia eiseniae</name>
    <dbReference type="NCBI Taxonomy" id="2064768"/>
    <lineage>
        <taxon>Bacteria</taxon>
        <taxon>Bacillati</taxon>
        <taxon>Bacillota</taxon>
        <taxon>Bacilli</taxon>
        <taxon>Bacillales</taxon>
        <taxon>Bacillaceae</taxon>
        <taxon>Pradoshia</taxon>
    </lineage>
</organism>
<name>A0A2S7MYT6_9BACI</name>
<evidence type="ECO:0000256" key="2">
    <source>
        <dbReference type="ARBA" id="ARBA00022618"/>
    </source>
</evidence>
<dbReference type="Pfam" id="PF04977">
    <property type="entry name" value="DivIC"/>
    <property type="match status" value="1"/>
</dbReference>
<evidence type="ECO:0000256" key="8">
    <source>
        <dbReference type="NCBIfam" id="TIGR02209"/>
    </source>
</evidence>
<evidence type="ECO:0000256" key="4">
    <source>
        <dbReference type="ARBA" id="ARBA00022989"/>
    </source>
</evidence>
<dbReference type="GO" id="GO:0043093">
    <property type="term" value="P:FtsZ-dependent cytokinesis"/>
    <property type="evidence" value="ECO:0007669"/>
    <property type="project" value="UniProtKB-UniRule"/>
</dbReference>
<protein>
    <recommendedName>
        <fullName evidence="7 8">Cell division protein FtsL</fullName>
    </recommendedName>
</protein>
<keyword evidence="3 7" id="KW-0812">Transmembrane</keyword>
<dbReference type="NCBIfam" id="TIGR02209">
    <property type="entry name" value="ftsL_broad"/>
    <property type="match status" value="1"/>
</dbReference>
<evidence type="ECO:0000256" key="1">
    <source>
        <dbReference type="ARBA" id="ARBA00022475"/>
    </source>
</evidence>
<comment type="similarity">
    <text evidence="7">Belongs to the FtsL family.</text>
</comment>
<dbReference type="Proteomes" id="UP000239663">
    <property type="component" value="Unassembled WGS sequence"/>
</dbReference>
<comment type="caution">
    <text evidence="9">The sequence shown here is derived from an EMBL/GenBank/DDBJ whole genome shotgun (WGS) entry which is preliminary data.</text>
</comment>
<reference evidence="9 10" key="1">
    <citation type="submission" date="2017-12" db="EMBL/GenBank/DDBJ databases">
        <title>Taxonomic description and draft genome of Pradoshia cofamensis Gen. nov., sp. nov., a thermotolerant bacillale isolated from anterior gut of earthworm Eisenia fetida.</title>
        <authorList>
            <person name="Saha T."/>
            <person name="Chakraborty R."/>
        </authorList>
    </citation>
    <scope>NUCLEOTIDE SEQUENCE [LARGE SCALE GENOMIC DNA]</scope>
    <source>
        <strain evidence="9 10">EAG3</strain>
    </source>
</reference>
<dbReference type="EMBL" id="PKOZ01000006">
    <property type="protein sequence ID" value="PQD94915.1"/>
    <property type="molecule type" value="Genomic_DNA"/>
</dbReference>
<comment type="function">
    <text evidence="7">Essential cell division protein.</text>
</comment>
<dbReference type="GO" id="GO:0005886">
    <property type="term" value="C:plasma membrane"/>
    <property type="evidence" value="ECO:0007669"/>
    <property type="project" value="UniProtKB-SubCell"/>
</dbReference>
<evidence type="ECO:0000256" key="5">
    <source>
        <dbReference type="ARBA" id="ARBA00023136"/>
    </source>
</evidence>
<dbReference type="GO" id="GO:0032153">
    <property type="term" value="C:cell division site"/>
    <property type="evidence" value="ECO:0007669"/>
    <property type="project" value="UniProtKB-UniRule"/>
</dbReference>
<dbReference type="RefSeq" id="WP_104849622.1">
    <property type="nucleotide sequence ID" value="NZ_PKOZ01000006.1"/>
</dbReference>
<feature type="transmembrane region" description="Helical" evidence="7">
    <location>
        <begin position="35"/>
        <end position="53"/>
    </location>
</feature>
<evidence type="ECO:0000256" key="6">
    <source>
        <dbReference type="ARBA" id="ARBA00023306"/>
    </source>
</evidence>
<keyword evidence="10" id="KW-1185">Reference proteome</keyword>
<dbReference type="HAMAP" id="MF_00910">
    <property type="entry name" value="FtsL"/>
    <property type="match status" value="1"/>
</dbReference>
<keyword evidence="6 7" id="KW-0131">Cell cycle</keyword>
<dbReference type="InterPro" id="IPR011922">
    <property type="entry name" value="Cell_div_FtsL"/>
</dbReference>
<proteinExistence type="inferred from homology"/>
<dbReference type="AlphaFoldDB" id="A0A2S7MYT6"/>
<dbReference type="OrthoDB" id="14664at2"/>
<keyword evidence="4 7" id="KW-1133">Transmembrane helix</keyword>
<dbReference type="InterPro" id="IPR007060">
    <property type="entry name" value="FtsL/DivIC"/>
</dbReference>
<keyword evidence="5 7" id="KW-0472">Membrane</keyword>
<gene>
    <name evidence="7 9" type="primary">ftsL</name>
    <name evidence="9" type="ORF">CYL18_11290</name>
</gene>
<evidence type="ECO:0000313" key="9">
    <source>
        <dbReference type="EMBL" id="PQD94915.1"/>
    </source>
</evidence>
<evidence type="ECO:0000256" key="7">
    <source>
        <dbReference type="HAMAP-Rule" id="MF_00910"/>
    </source>
</evidence>
<sequence length="116" mass="13073">MSSLAKKLQQEQTKHTEVKTKKVVIPNGITLGEKVLYISFALFIAFFAVKIISTQADIYAINRDIVSVESKIEDQTKANKDLTDQVSELSTYDRIWAKAKELGLTLKDQNVKVVEN</sequence>
<evidence type="ECO:0000256" key="3">
    <source>
        <dbReference type="ARBA" id="ARBA00022692"/>
    </source>
</evidence>
<keyword evidence="2 7" id="KW-0132">Cell division</keyword>